<evidence type="ECO:0000256" key="1">
    <source>
        <dbReference type="ARBA" id="ARBA00022729"/>
    </source>
</evidence>
<dbReference type="OrthoDB" id="9766989at2"/>
<dbReference type="PANTHER" id="PTHR30006">
    <property type="entry name" value="THIAMINE-BINDING PERIPLASMIC PROTEIN-RELATED"/>
    <property type="match status" value="1"/>
</dbReference>
<keyword evidence="1" id="KW-0732">Signal</keyword>
<evidence type="ECO:0000313" key="2">
    <source>
        <dbReference type="EMBL" id="RJF69741.1"/>
    </source>
</evidence>
<dbReference type="SUPFAM" id="SSF53850">
    <property type="entry name" value="Periplasmic binding protein-like II"/>
    <property type="match status" value="1"/>
</dbReference>
<dbReference type="EMBL" id="QYYD01000021">
    <property type="protein sequence ID" value="RJF69741.1"/>
    <property type="molecule type" value="Genomic_DNA"/>
</dbReference>
<accession>A0A418V1J3</accession>
<organism evidence="2 3">
    <name type="scientific">Rhodopseudomonas palustris</name>
    <dbReference type="NCBI Taxonomy" id="1076"/>
    <lineage>
        <taxon>Bacteria</taxon>
        <taxon>Pseudomonadati</taxon>
        <taxon>Pseudomonadota</taxon>
        <taxon>Alphaproteobacteria</taxon>
        <taxon>Hyphomicrobiales</taxon>
        <taxon>Nitrobacteraceae</taxon>
        <taxon>Rhodopseudomonas</taxon>
    </lineage>
</organism>
<protein>
    <submittedName>
        <fullName evidence="2">Extracellular solute-binding protein</fullName>
    </submittedName>
</protein>
<dbReference type="InterPro" id="IPR006311">
    <property type="entry name" value="TAT_signal"/>
</dbReference>
<proteinExistence type="predicted"/>
<evidence type="ECO:0000313" key="3">
    <source>
        <dbReference type="Proteomes" id="UP000285523"/>
    </source>
</evidence>
<name>A0A418V1J3_RHOPL</name>
<reference evidence="2 3" key="1">
    <citation type="submission" date="2018-09" db="EMBL/GenBank/DDBJ databases">
        <title>Draft genome sequence of Rhodopseudomonas palustris 2.1.18.</title>
        <authorList>
            <person name="Robertson S.L."/>
            <person name="Meyer T.E."/>
            <person name="Kyndt J.A."/>
        </authorList>
    </citation>
    <scope>NUCLEOTIDE SEQUENCE [LARGE SCALE GENOMIC DNA]</scope>
    <source>
        <strain evidence="2 3">2.1.18</strain>
    </source>
</reference>
<dbReference type="Proteomes" id="UP000285523">
    <property type="component" value="Unassembled WGS sequence"/>
</dbReference>
<dbReference type="PROSITE" id="PS51318">
    <property type="entry name" value="TAT"/>
    <property type="match status" value="1"/>
</dbReference>
<dbReference type="AlphaFoldDB" id="A0A418V1J3"/>
<comment type="caution">
    <text evidence="2">The sequence shown here is derived from an EMBL/GenBank/DDBJ whole genome shotgun (WGS) entry which is preliminary data.</text>
</comment>
<dbReference type="Pfam" id="PF13343">
    <property type="entry name" value="SBP_bac_6"/>
    <property type="match status" value="1"/>
</dbReference>
<sequence>MAGSEPAGCGVTAMSTKERKGGALTRRDAVLTLAAAAALLARPPTAQAQDAWAKIVADAKKEGRVVMYSAFVGLAAHQDLKQDFQSTYGITVDILEARASEIRERIRIERAAGRSGCDVSENGRTTTTLQIKEEQAFEPHGPLPSIGRLKSEFASDGIRLPAFAIVYGILANTMQVKPDIEPKSWKDLLDPRWRGKILSDDLRALGGGGVLFAVLQDAFGRDFHDKLAMQELKFSREIPANERRVARGEMPLYIPDSLTSMAGLKGLPVKFIVPQEGLPYVGYDLALVKGAPHPNAARLLMEYYLGKQMQQRLAKLGLVPTISDELADVDPTIAAVQKSKLMGTTDPEQMNAMLALAQQIYR</sequence>
<dbReference type="Gene3D" id="3.40.190.10">
    <property type="entry name" value="Periplasmic binding protein-like II"/>
    <property type="match status" value="2"/>
</dbReference>
<gene>
    <name evidence="2" type="ORF">D4Q52_19005</name>
</gene>